<dbReference type="SUPFAM" id="SSF53474">
    <property type="entry name" value="alpha/beta-Hydrolases"/>
    <property type="match status" value="1"/>
</dbReference>
<protein>
    <submittedName>
        <fullName evidence="5">Acyl-CoA synthetase (AMP-forming)/AMP-acid ligase II</fullName>
    </submittedName>
</protein>
<evidence type="ECO:0000259" key="4">
    <source>
        <dbReference type="Pfam" id="PF00561"/>
    </source>
</evidence>
<dbReference type="Pfam" id="PF00501">
    <property type="entry name" value="AMP-binding"/>
    <property type="match status" value="1"/>
</dbReference>
<keyword evidence="6" id="KW-1185">Reference proteome</keyword>
<evidence type="ECO:0000313" key="6">
    <source>
        <dbReference type="Proteomes" id="UP000280726"/>
    </source>
</evidence>
<reference evidence="5 6" key="1">
    <citation type="submission" date="2018-11" db="EMBL/GenBank/DDBJ databases">
        <title>Sequencing the genomes of 1000 actinobacteria strains.</title>
        <authorList>
            <person name="Klenk H.-P."/>
        </authorList>
    </citation>
    <scope>NUCLEOTIDE SEQUENCE [LARGE SCALE GENOMIC DNA]</scope>
    <source>
        <strain evidence="5 6">DSM 14418</strain>
    </source>
</reference>
<dbReference type="Proteomes" id="UP000280726">
    <property type="component" value="Unassembled WGS sequence"/>
</dbReference>
<comment type="similarity">
    <text evidence="1">Belongs to the ATP-dependent AMP-binding enzyme family.</text>
</comment>
<feature type="domain" description="AMP-dependent synthetase/ligase" evidence="3">
    <location>
        <begin position="367"/>
        <end position="754"/>
    </location>
</feature>
<dbReference type="RefSeq" id="WP_170175336.1">
    <property type="nucleotide sequence ID" value="NZ_RKRA01000001.1"/>
</dbReference>
<dbReference type="InterPro" id="IPR000073">
    <property type="entry name" value="AB_hydrolase_1"/>
</dbReference>
<evidence type="ECO:0000256" key="1">
    <source>
        <dbReference type="ARBA" id="ARBA00006432"/>
    </source>
</evidence>
<evidence type="ECO:0000313" key="5">
    <source>
        <dbReference type="EMBL" id="RPF28833.1"/>
    </source>
</evidence>
<dbReference type="InterPro" id="IPR000873">
    <property type="entry name" value="AMP-dep_synth/lig_dom"/>
</dbReference>
<sequence>MSARSAAPGAQAWPGVDPAWSRRVAVDGHEWHLLDNAPSLTAPARGVLLCVHGNPTWSYLWRSVLAAGASAGWRVVAVDQLEMGWSERSGAHHRLADRVAQLGRLTDTLGISGDGEPEPGGALPVVAVGHDWGGVVVSGWAVDHPRELAALVLTNTAVHHDDAVPVPGLLRLARRTAVHSAATVLTPAFLEVTLSLASPALSPAVRAAFRSPYTTAERRRGIGAFVEDIPVDARHPSHRELGRIADGVAALDVPALLMWGPRDPVFYERYLRDLRERLPQADVHRFEGAGHLVVEDADVAGVLVRWLAARGIGLPAADPQALDRDVTALLRHETDSAALGPGGELRADSAPYEPLWAALDSLADTDGPAVVSLRDGAATTVTWRRLAADVRHLALGLVDAGVRPRQRVSLLVPPGAELTTALFACLRIGAVVVLADAGLGTAGLTRAVRGADPDVTIGIDRALLGARTLGWPGRRVLVAAESGSGADPLRRRILGAEGTYRDLIAQGRRLEAAGIELPPEPGPDADAAVLFTSGSTGPAKGVAYTHRGLAGMRDVVGDTYGLSPERPFVAGFAPFALLGTALGATSATPDMDVTAPATLTAGALADAVAAIDARAVFASPSALANVVRTAGEVTGDGRSALGRVEVLLSAGAPIAPERLAAAAALVPSAAAHTPYGMTEALPVTDVSLEEIRQAAADAASGTVRGAGGGTCVGRPVGRAQVLVVPLDDDGRATGQPTDEAGVTGEVLVSAPNLKDRYDRLWATEADSRTWPGWHRTGDVGHLDGVGRLWVEGRLTHVISTAAGVVTPVAVENAALAVAGVGRAAAVGVGPAGTQQVVVVVETDPDVHAGARRSWSLAPAGLARAVRARATVPVAAVLRVPEIPTDVRHNSKVERTRLAAWAERALAGARVGNP</sequence>
<evidence type="ECO:0000256" key="2">
    <source>
        <dbReference type="ARBA" id="ARBA00022598"/>
    </source>
</evidence>
<proteinExistence type="inferred from homology"/>
<dbReference type="EMBL" id="RKRA01000001">
    <property type="protein sequence ID" value="RPF28833.1"/>
    <property type="molecule type" value="Genomic_DNA"/>
</dbReference>
<keyword evidence="2 5" id="KW-0436">Ligase</keyword>
<dbReference type="PANTHER" id="PTHR43201">
    <property type="entry name" value="ACYL-COA SYNTHETASE"/>
    <property type="match status" value="1"/>
</dbReference>
<name>A0A3N4Z9P0_9MICO</name>
<dbReference type="InterPro" id="IPR042099">
    <property type="entry name" value="ANL_N_sf"/>
</dbReference>
<dbReference type="GO" id="GO:0031956">
    <property type="term" value="F:medium-chain fatty acid-CoA ligase activity"/>
    <property type="evidence" value="ECO:0007669"/>
    <property type="project" value="TreeGrafter"/>
</dbReference>
<accession>A0A3N4Z9P0</accession>
<gene>
    <name evidence="5" type="ORF">EDD32_3379</name>
</gene>
<feature type="domain" description="AB hydrolase-1" evidence="4">
    <location>
        <begin position="47"/>
        <end position="297"/>
    </location>
</feature>
<dbReference type="AlphaFoldDB" id="A0A3N4Z9P0"/>
<dbReference type="SUPFAM" id="SSF56801">
    <property type="entry name" value="Acetyl-CoA synthetase-like"/>
    <property type="match status" value="1"/>
</dbReference>
<dbReference type="GO" id="GO:0006631">
    <property type="term" value="P:fatty acid metabolic process"/>
    <property type="evidence" value="ECO:0007669"/>
    <property type="project" value="TreeGrafter"/>
</dbReference>
<organism evidence="5 6">
    <name type="scientific">Georgenia muralis</name>
    <dbReference type="NCBI Taxonomy" id="154117"/>
    <lineage>
        <taxon>Bacteria</taxon>
        <taxon>Bacillati</taxon>
        <taxon>Actinomycetota</taxon>
        <taxon>Actinomycetes</taxon>
        <taxon>Micrococcales</taxon>
        <taxon>Bogoriellaceae</taxon>
        <taxon>Georgenia</taxon>
    </lineage>
</organism>
<dbReference type="PANTHER" id="PTHR43201:SF5">
    <property type="entry name" value="MEDIUM-CHAIN ACYL-COA LIGASE ACSF2, MITOCHONDRIAL"/>
    <property type="match status" value="1"/>
</dbReference>
<comment type="caution">
    <text evidence="5">The sequence shown here is derived from an EMBL/GenBank/DDBJ whole genome shotgun (WGS) entry which is preliminary data.</text>
</comment>
<dbReference type="PROSITE" id="PS00455">
    <property type="entry name" value="AMP_BINDING"/>
    <property type="match status" value="1"/>
</dbReference>
<dbReference type="Pfam" id="PF00561">
    <property type="entry name" value="Abhydrolase_1"/>
    <property type="match status" value="1"/>
</dbReference>
<dbReference type="Gene3D" id="3.40.50.12780">
    <property type="entry name" value="N-terminal domain of ligase-like"/>
    <property type="match status" value="1"/>
</dbReference>
<dbReference type="Gene3D" id="3.40.50.1820">
    <property type="entry name" value="alpha/beta hydrolase"/>
    <property type="match status" value="1"/>
</dbReference>
<evidence type="ECO:0000259" key="3">
    <source>
        <dbReference type="Pfam" id="PF00501"/>
    </source>
</evidence>
<dbReference type="InterPro" id="IPR020845">
    <property type="entry name" value="AMP-binding_CS"/>
</dbReference>
<dbReference type="InterPro" id="IPR029058">
    <property type="entry name" value="AB_hydrolase_fold"/>
</dbReference>